<comment type="subcellular location">
    <subcellularLocation>
        <location evidence="1">Cell envelope</location>
    </subcellularLocation>
</comment>
<evidence type="ECO:0000256" key="2">
    <source>
        <dbReference type="ARBA" id="ARBA00008814"/>
    </source>
</evidence>
<feature type="chain" id="PRO_5039326799" evidence="5">
    <location>
        <begin position="20"/>
        <end position="308"/>
    </location>
</feature>
<sequence>MKKLLIPLIVLVLVLAACGKQSSDQKDSKKETRSYTMDNGKKVDIPKEPKRIAVVAPTYAGSVKKLGGNVVAVNSQVDDSPILKEKFKGVEKIGATGSEDVEKVIKQKPDLIIVYSTDKNIKKYQKAAPTVVFDYAKHKYLDQQIELGKLLGKEDEAKKWTEDWKKETKKDGKEIQDKIGKDSTISLLDEFDKKLYTYGPNWGRGGEVIYQAFGLQMPEKQKELVKKDGWAEIKQEKIPEYAGDYIVSTRAGKAEPSYTQTNLWKNLPAVKEGHVIKVDAKTYWFNDPYTLEFMRKDLKEKLEQAASK</sequence>
<name>A0A6N2ZQY3_STASI</name>
<protein>
    <submittedName>
        <fullName evidence="7">Iron(3+)-hydroxamate-binding protein FhuD</fullName>
    </submittedName>
</protein>
<gene>
    <name evidence="7" type="primary">fhuD</name>
    <name evidence="7" type="ORF">SSLFYP27_00714</name>
</gene>
<dbReference type="RefSeq" id="WP_156666523.1">
    <property type="nucleotide sequence ID" value="NZ_CACRUO010000020.1"/>
</dbReference>
<organism evidence="7">
    <name type="scientific">Staphylococcus simulans</name>
    <dbReference type="NCBI Taxonomy" id="1286"/>
    <lineage>
        <taxon>Bacteria</taxon>
        <taxon>Bacillati</taxon>
        <taxon>Bacillota</taxon>
        <taxon>Bacilli</taxon>
        <taxon>Bacillales</taxon>
        <taxon>Staphylococcaceae</taxon>
        <taxon>Staphylococcus</taxon>
    </lineage>
</organism>
<feature type="domain" description="Fe/B12 periplasmic-binding" evidence="6">
    <location>
        <begin position="51"/>
        <end position="306"/>
    </location>
</feature>
<dbReference type="InterPro" id="IPR051313">
    <property type="entry name" value="Bact_iron-sidero_bind"/>
</dbReference>
<proteinExistence type="inferred from homology"/>
<keyword evidence="4 5" id="KW-0732">Signal</keyword>
<evidence type="ECO:0000256" key="3">
    <source>
        <dbReference type="ARBA" id="ARBA00022448"/>
    </source>
</evidence>
<comment type="similarity">
    <text evidence="2">Belongs to the bacterial solute-binding protein 8 family.</text>
</comment>
<dbReference type="SUPFAM" id="SSF53807">
    <property type="entry name" value="Helical backbone' metal receptor"/>
    <property type="match status" value="1"/>
</dbReference>
<feature type="signal peptide" evidence="5">
    <location>
        <begin position="1"/>
        <end position="19"/>
    </location>
</feature>
<reference evidence="7" key="1">
    <citation type="submission" date="2019-11" db="EMBL/GenBank/DDBJ databases">
        <authorList>
            <person name="Feng L."/>
        </authorList>
    </citation>
    <scope>NUCLEOTIDE SEQUENCE</scope>
    <source>
        <strain evidence="7">SsimulansLFYP27</strain>
    </source>
</reference>
<evidence type="ECO:0000313" key="7">
    <source>
        <dbReference type="EMBL" id="VYT81829.1"/>
    </source>
</evidence>
<evidence type="ECO:0000256" key="1">
    <source>
        <dbReference type="ARBA" id="ARBA00004196"/>
    </source>
</evidence>
<dbReference type="PANTHER" id="PTHR30532:SF26">
    <property type="entry name" value="IRON(3+)-HYDROXAMATE-BINDING PROTEIN FHUD"/>
    <property type="match status" value="1"/>
</dbReference>
<accession>A0A6N2ZQY3</accession>
<dbReference type="AlphaFoldDB" id="A0A6N2ZQY3"/>
<dbReference type="Pfam" id="PF01497">
    <property type="entry name" value="Peripla_BP_2"/>
    <property type="match status" value="1"/>
</dbReference>
<dbReference type="Gene3D" id="3.40.50.1980">
    <property type="entry name" value="Nitrogenase molybdenum iron protein domain"/>
    <property type="match status" value="2"/>
</dbReference>
<dbReference type="PANTHER" id="PTHR30532">
    <property type="entry name" value="IRON III DICITRATE-BINDING PERIPLASMIC PROTEIN"/>
    <property type="match status" value="1"/>
</dbReference>
<dbReference type="GO" id="GO:1901678">
    <property type="term" value="P:iron coordination entity transport"/>
    <property type="evidence" value="ECO:0007669"/>
    <property type="project" value="UniProtKB-ARBA"/>
</dbReference>
<dbReference type="PROSITE" id="PS50983">
    <property type="entry name" value="FE_B12_PBP"/>
    <property type="match status" value="1"/>
</dbReference>
<dbReference type="GO" id="GO:0030288">
    <property type="term" value="C:outer membrane-bounded periplasmic space"/>
    <property type="evidence" value="ECO:0007669"/>
    <property type="project" value="TreeGrafter"/>
</dbReference>
<dbReference type="EMBL" id="CACRUO010000020">
    <property type="protein sequence ID" value="VYT81829.1"/>
    <property type="molecule type" value="Genomic_DNA"/>
</dbReference>
<evidence type="ECO:0000256" key="5">
    <source>
        <dbReference type="SAM" id="SignalP"/>
    </source>
</evidence>
<evidence type="ECO:0000259" key="6">
    <source>
        <dbReference type="PROSITE" id="PS50983"/>
    </source>
</evidence>
<dbReference type="PROSITE" id="PS51257">
    <property type="entry name" value="PROKAR_LIPOPROTEIN"/>
    <property type="match status" value="1"/>
</dbReference>
<dbReference type="InterPro" id="IPR002491">
    <property type="entry name" value="ABC_transptr_periplasmic_BD"/>
</dbReference>
<evidence type="ECO:0000256" key="4">
    <source>
        <dbReference type="ARBA" id="ARBA00022729"/>
    </source>
</evidence>
<dbReference type="CDD" id="cd01138">
    <property type="entry name" value="FeuA"/>
    <property type="match status" value="1"/>
</dbReference>
<keyword evidence="3" id="KW-0813">Transport</keyword>